<dbReference type="InterPro" id="IPR028098">
    <property type="entry name" value="Glyco_trans_4-like_N"/>
</dbReference>
<dbReference type="GO" id="GO:0016757">
    <property type="term" value="F:glycosyltransferase activity"/>
    <property type="evidence" value="ECO:0007669"/>
    <property type="project" value="TreeGrafter"/>
</dbReference>
<keyword evidence="3" id="KW-1185">Reference proteome</keyword>
<accession>A0AAW9SC35</accession>
<evidence type="ECO:0000259" key="1">
    <source>
        <dbReference type="Pfam" id="PF13477"/>
    </source>
</evidence>
<sequence length="403" mass="45569">MRIGIVINTSWNIYNFRKGLIKRLLEEGHEVVAIAPRDDFSPLLEQMGCEYQAIRVYRKSSNPISDLRLVYDLYKVYTKSSLDIVLHFTIKPNIYGSVAAALAGIPVINNVTGLGTVFLRENYKSYIAKTLYRYSFRLPKVVFFQNQDDRKIFLQQALVSEKITDLLPGSGVDIHHFSPVEQSDNEANQSSFTFLLVARLLYDKGILEYVDAIRKLRKEGRVKAKFQLLGDIENAAGLGIPLTQVKTWQQEGLLEYLGRVADVRPYIAKADCVVLPSYREGTPRSLLEAASMGKPLVATDVPGCKEVVYESVNGYLCPAKDAEGLANALEKMWQTPQSTLEEFRKNSRTLAVSQFDQQIVINKYFQAIYQCLNRKYIPKTSHTSISKIPHLQVAVTAELENQD</sequence>
<feature type="domain" description="Glycosyltransferase subfamily 4-like N-terminal" evidence="1">
    <location>
        <begin position="13"/>
        <end position="146"/>
    </location>
</feature>
<dbReference type="PANTHER" id="PTHR12526">
    <property type="entry name" value="GLYCOSYLTRANSFERASE"/>
    <property type="match status" value="1"/>
</dbReference>
<dbReference type="CDD" id="cd03808">
    <property type="entry name" value="GT4_CapM-like"/>
    <property type="match status" value="1"/>
</dbReference>
<dbReference type="Proteomes" id="UP001403385">
    <property type="component" value="Unassembled WGS sequence"/>
</dbReference>
<dbReference type="Pfam" id="PF13692">
    <property type="entry name" value="Glyco_trans_1_4"/>
    <property type="match status" value="1"/>
</dbReference>
<dbReference type="SUPFAM" id="SSF53756">
    <property type="entry name" value="UDP-Glycosyltransferase/glycogen phosphorylase"/>
    <property type="match status" value="1"/>
</dbReference>
<dbReference type="Pfam" id="PF13477">
    <property type="entry name" value="Glyco_trans_4_2"/>
    <property type="match status" value="1"/>
</dbReference>
<reference evidence="2 3" key="1">
    <citation type="submission" date="2024-04" db="EMBL/GenBank/DDBJ databases">
        <title>Novel genus in family Flammeovirgaceae.</title>
        <authorList>
            <person name="Nguyen T.H."/>
            <person name="Vuong T.Q."/>
            <person name="Le H."/>
            <person name="Kim S.-G."/>
        </authorList>
    </citation>
    <scope>NUCLEOTIDE SEQUENCE [LARGE SCALE GENOMIC DNA]</scope>
    <source>
        <strain evidence="2 3">JCM 23209</strain>
    </source>
</reference>
<gene>
    <name evidence="2" type="ORF">AAG747_10235</name>
</gene>
<evidence type="ECO:0000313" key="2">
    <source>
        <dbReference type="EMBL" id="MEN7548286.1"/>
    </source>
</evidence>
<protein>
    <submittedName>
        <fullName evidence="2">Glycosyltransferase family 4 protein</fullName>
    </submittedName>
</protein>
<dbReference type="Gene3D" id="3.40.50.2000">
    <property type="entry name" value="Glycogen Phosphorylase B"/>
    <property type="match status" value="2"/>
</dbReference>
<dbReference type="EMBL" id="JBDKWZ010000005">
    <property type="protein sequence ID" value="MEN7548286.1"/>
    <property type="molecule type" value="Genomic_DNA"/>
</dbReference>
<proteinExistence type="predicted"/>
<dbReference type="PANTHER" id="PTHR12526:SF638">
    <property type="entry name" value="SPORE COAT PROTEIN SA"/>
    <property type="match status" value="1"/>
</dbReference>
<dbReference type="AlphaFoldDB" id="A0AAW9SC35"/>
<organism evidence="2 3">
    <name type="scientific">Rapidithrix thailandica</name>
    <dbReference type="NCBI Taxonomy" id="413964"/>
    <lineage>
        <taxon>Bacteria</taxon>
        <taxon>Pseudomonadati</taxon>
        <taxon>Bacteroidota</taxon>
        <taxon>Cytophagia</taxon>
        <taxon>Cytophagales</taxon>
        <taxon>Flammeovirgaceae</taxon>
        <taxon>Rapidithrix</taxon>
    </lineage>
</organism>
<dbReference type="RefSeq" id="WP_346821065.1">
    <property type="nucleotide sequence ID" value="NZ_JBDKWZ010000005.1"/>
</dbReference>
<name>A0AAW9SC35_9BACT</name>
<evidence type="ECO:0000313" key="3">
    <source>
        <dbReference type="Proteomes" id="UP001403385"/>
    </source>
</evidence>
<comment type="caution">
    <text evidence="2">The sequence shown here is derived from an EMBL/GenBank/DDBJ whole genome shotgun (WGS) entry which is preliminary data.</text>
</comment>